<dbReference type="Proteomes" id="UP001482620">
    <property type="component" value="Unassembled WGS sequence"/>
</dbReference>
<sequence>MRQHGLSMGKRKQRVHKNNGAITPPVALYGKETSLNIEVLTQEYFLREQKKTRQFTGLLAAIALAVNFLTKKQPGVLSTGKEDRYTYLMAYCCQYFYLGKRHG</sequence>
<proteinExistence type="predicted"/>
<evidence type="ECO:0000313" key="2">
    <source>
        <dbReference type="EMBL" id="MEQ2231734.1"/>
    </source>
</evidence>
<comment type="caution">
    <text evidence="2">The sequence shown here is derived from an EMBL/GenBank/DDBJ whole genome shotgun (WGS) entry which is preliminary data.</text>
</comment>
<evidence type="ECO:0000313" key="3">
    <source>
        <dbReference type="Proteomes" id="UP001482620"/>
    </source>
</evidence>
<dbReference type="EMBL" id="JAHRIQ010034950">
    <property type="protein sequence ID" value="MEQ2231734.1"/>
    <property type="molecule type" value="Genomic_DNA"/>
</dbReference>
<protein>
    <submittedName>
        <fullName evidence="2">Uncharacterized protein</fullName>
    </submittedName>
</protein>
<accession>A0ABV0TGX8</accession>
<evidence type="ECO:0000256" key="1">
    <source>
        <dbReference type="SAM" id="MobiDB-lite"/>
    </source>
</evidence>
<keyword evidence="3" id="KW-1185">Reference proteome</keyword>
<name>A0ABV0TGX8_9TELE</name>
<gene>
    <name evidence="2" type="ORF">ILYODFUR_003705</name>
</gene>
<feature type="region of interest" description="Disordered" evidence="1">
    <location>
        <begin position="1"/>
        <end position="21"/>
    </location>
</feature>
<feature type="compositionally biased region" description="Basic residues" evidence="1">
    <location>
        <begin position="1"/>
        <end position="17"/>
    </location>
</feature>
<organism evidence="2 3">
    <name type="scientific">Ilyodon furcidens</name>
    <name type="common">goldbreast splitfin</name>
    <dbReference type="NCBI Taxonomy" id="33524"/>
    <lineage>
        <taxon>Eukaryota</taxon>
        <taxon>Metazoa</taxon>
        <taxon>Chordata</taxon>
        <taxon>Craniata</taxon>
        <taxon>Vertebrata</taxon>
        <taxon>Euteleostomi</taxon>
        <taxon>Actinopterygii</taxon>
        <taxon>Neopterygii</taxon>
        <taxon>Teleostei</taxon>
        <taxon>Neoteleostei</taxon>
        <taxon>Acanthomorphata</taxon>
        <taxon>Ovalentaria</taxon>
        <taxon>Atherinomorphae</taxon>
        <taxon>Cyprinodontiformes</taxon>
        <taxon>Goodeidae</taxon>
        <taxon>Ilyodon</taxon>
    </lineage>
</organism>
<reference evidence="2 3" key="1">
    <citation type="submission" date="2021-06" db="EMBL/GenBank/DDBJ databases">
        <authorList>
            <person name="Palmer J.M."/>
        </authorList>
    </citation>
    <scope>NUCLEOTIDE SEQUENCE [LARGE SCALE GENOMIC DNA]</scope>
    <source>
        <strain evidence="3">if_2019</strain>
        <tissue evidence="2">Muscle</tissue>
    </source>
</reference>